<feature type="region of interest" description="Disordered" evidence="1">
    <location>
        <begin position="1"/>
        <end position="69"/>
    </location>
</feature>
<dbReference type="VEuPathDB" id="FungiDB:G647_03651"/>
<reference evidence="3" key="1">
    <citation type="submission" date="2015-07" db="EMBL/GenBank/DDBJ databases">
        <authorList>
            <person name="Teixeira M.M."/>
            <person name="Souza R.C."/>
            <person name="Almeida L.G."/>
            <person name="Vicente V.A."/>
            <person name="de Hoog S."/>
            <person name="Bocca A.L."/>
            <person name="de Almeida S.R."/>
            <person name="Vasconcelos A.T."/>
            <person name="Felipe M.S."/>
        </authorList>
    </citation>
    <scope>NUCLEOTIDE SEQUENCE [LARGE SCALE GENOMIC DNA]</scope>
    <source>
        <strain evidence="3">KSF</strain>
    </source>
</reference>
<dbReference type="AlphaFoldDB" id="A0A1C1CBB5"/>
<sequence>MTSSDAKGTEHGCSFTDPPLQMATGGDTHAEGTKVVSAGHKRVKGCNSTEPTATSTRASQPQHLPTDRPSTLTYKAARLQRTAGILRQYCARAEYRAITLKSKADELARSPNVSSLTLELMERTLDDIQSEHTGLMQDLEILAASATWFQNMVNLGSMPEVDLAAATAAISAVHEALGAYRRSVEVMAESFQTARQKVSEYRRRRHLEYEQLALRRQANESCWERLLRVLLGELLVWTSWFPEAAAE</sequence>
<dbReference type="VEuPathDB" id="FungiDB:CLCR_01700"/>
<evidence type="ECO:0000256" key="1">
    <source>
        <dbReference type="SAM" id="MobiDB-lite"/>
    </source>
</evidence>
<organism evidence="2 3">
    <name type="scientific">Cladophialophora carrionii</name>
    <dbReference type="NCBI Taxonomy" id="86049"/>
    <lineage>
        <taxon>Eukaryota</taxon>
        <taxon>Fungi</taxon>
        <taxon>Dikarya</taxon>
        <taxon>Ascomycota</taxon>
        <taxon>Pezizomycotina</taxon>
        <taxon>Eurotiomycetes</taxon>
        <taxon>Chaetothyriomycetidae</taxon>
        <taxon>Chaetothyriales</taxon>
        <taxon>Herpotrichiellaceae</taxon>
        <taxon>Cladophialophora</taxon>
    </lineage>
</organism>
<protein>
    <submittedName>
        <fullName evidence="2">Uncharacterized protein</fullName>
    </submittedName>
</protein>
<accession>A0A1C1CBB5</accession>
<dbReference type="Proteomes" id="UP000094526">
    <property type="component" value="Unassembled WGS sequence"/>
</dbReference>
<feature type="compositionally biased region" description="Polar residues" evidence="1">
    <location>
        <begin position="46"/>
        <end position="69"/>
    </location>
</feature>
<keyword evidence="3" id="KW-1185">Reference proteome</keyword>
<evidence type="ECO:0000313" key="2">
    <source>
        <dbReference type="EMBL" id="OCT45759.1"/>
    </source>
</evidence>
<evidence type="ECO:0000313" key="3">
    <source>
        <dbReference type="Proteomes" id="UP000094526"/>
    </source>
</evidence>
<proteinExistence type="predicted"/>
<gene>
    <name evidence="2" type="ORF">CLCR_01700</name>
</gene>
<dbReference type="EMBL" id="LGRB01000019">
    <property type="protein sequence ID" value="OCT45759.1"/>
    <property type="molecule type" value="Genomic_DNA"/>
</dbReference>
<name>A0A1C1CBB5_9EURO</name>
<comment type="caution">
    <text evidence="2">The sequence shown here is derived from an EMBL/GenBank/DDBJ whole genome shotgun (WGS) entry which is preliminary data.</text>
</comment>